<protein>
    <submittedName>
        <fullName evidence="2">MerC family mercury resistance protein</fullName>
    </submittedName>
</protein>
<sequence length="140" mass="14308">MGKAFTTTSIRGRLDRVGITLSALCAVHCLATIVLVSALGFGGELFANPIIHEAGLAIAMIVAAVAIGWGALRHRRAGPFVTAMTGLTFMGGALAVPHGVEEAVLTIIGVALVSLGHILNLRACRCALSGVDACTSDSDR</sequence>
<keyword evidence="1" id="KW-0472">Membrane</keyword>
<evidence type="ECO:0000313" key="2">
    <source>
        <dbReference type="EMBL" id="MXO75396.1"/>
    </source>
</evidence>
<organism evidence="2 3">
    <name type="scientific">Tsuneonella aeria</name>
    <dbReference type="NCBI Taxonomy" id="1837929"/>
    <lineage>
        <taxon>Bacteria</taxon>
        <taxon>Pseudomonadati</taxon>
        <taxon>Pseudomonadota</taxon>
        <taxon>Alphaproteobacteria</taxon>
        <taxon>Sphingomonadales</taxon>
        <taxon>Erythrobacteraceae</taxon>
        <taxon>Tsuneonella</taxon>
    </lineage>
</organism>
<accession>A0A6I4TFK4</accession>
<comment type="caution">
    <text evidence="2">The sequence shown here is derived from an EMBL/GenBank/DDBJ whole genome shotgun (WGS) entry which is preliminary data.</text>
</comment>
<evidence type="ECO:0000313" key="3">
    <source>
        <dbReference type="Proteomes" id="UP000439522"/>
    </source>
</evidence>
<dbReference type="InterPro" id="IPR004891">
    <property type="entry name" value="Mercury-R_MerC"/>
</dbReference>
<feature type="transmembrane region" description="Helical" evidence="1">
    <location>
        <begin position="21"/>
        <end position="42"/>
    </location>
</feature>
<evidence type="ECO:0000256" key="1">
    <source>
        <dbReference type="SAM" id="Phobius"/>
    </source>
</evidence>
<keyword evidence="1" id="KW-1133">Transmembrane helix</keyword>
<dbReference type="GO" id="GO:0015097">
    <property type="term" value="F:mercury ion transmembrane transporter activity"/>
    <property type="evidence" value="ECO:0007669"/>
    <property type="project" value="InterPro"/>
</dbReference>
<name>A0A6I4TFK4_9SPHN</name>
<keyword evidence="3" id="KW-1185">Reference proteome</keyword>
<dbReference type="AlphaFoldDB" id="A0A6I4TFK4"/>
<feature type="transmembrane region" description="Helical" evidence="1">
    <location>
        <begin position="103"/>
        <end position="121"/>
    </location>
</feature>
<proteinExistence type="predicted"/>
<dbReference type="EMBL" id="WTZA01000001">
    <property type="protein sequence ID" value="MXO75396.1"/>
    <property type="molecule type" value="Genomic_DNA"/>
</dbReference>
<keyword evidence="1" id="KW-0812">Transmembrane</keyword>
<dbReference type="GO" id="GO:0016020">
    <property type="term" value="C:membrane"/>
    <property type="evidence" value="ECO:0007669"/>
    <property type="project" value="InterPro"/>
</dbReference>
<dbReference type="RefSeq" id="WP_160611041.1">
    <property type="nucleotide sequence ID" value="NZ_WTZA01000001.1"/>
</dbReference>
<dbReference type="OrthoDB" id="6078385at2"/>
<dbReference type="Proteomes" id="UP000439522">
    <property type="component" value="Unassembled WGS sequence"/>
</dbReference>
<gene>
    <name evidence="2" type="ORF">GRI40_09240</name>
</gene>
<dbReference type="Pfam" id="PF03203">
    <property type="entry name" value="MerC"/>
    <property type="match status" value="1"/>
</dbReference>
<reference evidence="2 3" key="1">
    <citation type="submission" date="2019-12" db="EMBL/GenBank/DDBJ databases">
        <title>Genomic-based taxomic classification of the family Erythrobacteraceae.</title>
        <authorList>
            <person name="Xu L."/>
        </authorList>
    </citation>
    <scope>NUCLEOTIDE SEQUENCE [LARGE SCALE GENOMIC DNA]</scope>
    <source>
        <strain evidence="2 3">100921-2</strain>
    </source>
</reference>
<feature type="transmembrane region" description="Helical" evidence="1">
    <location>
        <begin position="79"/>
        <end position="97"/>
    </location>
</feature>
<feature type="transmembrane region" description="Helical" evidence="1">
    <location>
        <begin position="54"/>
        <end position="72"/>
    </location>
</feature>